<evidence type="ECO:0000313" key="1">
    <source>
        <dbReference type="EMBL" id="KAJ8638703.1"/>
    </source>
</evidence>
<keyword evidence="2" id="KW-1185">Reference proteome</keyword>
<reference evidence="1 2" key="1">
    <citation type="journal article" date="2022" name="Hortic Res">
        <title>A haplotype resolved chromosomal level avocado genome allows analysis of novel avocado genes.</title>
        <authorList>
            <person name="Nath O."/>
            <person name="Fletcher S.J."/>
            <person name="Hayward A."/>
            <person name="Shaw L.M."/>
            <person name="Masouleh A.K."/>
            <person name="Furtado A."/>
            <person name="Henry R.J."/>
            <person name="Mitter N."/>
        </authorList>
    </citation>
    <scope>NUCLEOTIDE SEQUENCE [LARGE SCALE GENOMIC DNA]</scope>
    <source>
        <strain evidence="2">cv. Hass</strain>
    </source>
</reference>
<proteinExistence type="predicted"/>
<name>A0ACC2LZR8_PERAE</name>
<gene>
    <name evidence="1" type="ORF">MRB53_012970</name>
</gene>
<dbReference type="EMBL" id="CM056811">
    <property type="protein sequence ID" value="KAJ8638703.1"/>
    <property type="molecule type" value="Genomic_DNA"/>
</dbReference>
<dbReference type="Proteomes" id="UP001234297">
    <property type="component" value="Chromosome 3"/>
</dbReference>
<organism evidence="1 2">
    <name type="scientific">Persea americana</name>
    <name type="common">Avocado</name>
    <dbReference type="NCBI Taxonomy" id="3435"/>
    <lineage>
        <taxon>Eukaryota</taxon>
        <taxon>Viridiplantae</taxon>
        <taxon>Streptophyta</taxon>
        <taxon>Embryophyta</taxon>
        <taxon>Tracheophyta</taxon>
        <taxon>Spermatophyta</taxon>
        <taxon>Magnoliopsida</taxon>
        <taxon>Magnoliidae</taxon>
        <taxon>Laurales</taxon>
        <taxon>Lauraceae</taxon>
        <taxon>Persea</taxon>
    </lineage>
</organism>
<accession>A0ACC2LZR8</accession>
<comment type="caution">
    <text evidence="1">The sequence shown here is derived from an EMBL/GenBank/DDBJ whole genome shotgun (WGS) entry which is preliminary data.</text>
</comment>
<evidence type="ECO:0000313" key="2">
    <source>
        <dbReference type="Proteomes" id="UP001234297"/>
    </source>
</evidence>
<protein>
    <submittedName>
        <fullName evidence="1">Uncharacterized protein</fullName>
    </submittedName>
</protein>
<sequence>MEAPLPKGVYGKKLVLEAVLRLRGLMAERKQRKNEGKREIVGEGGRAAAAIRSTPHVLFGGFSVPTRRHSLEYTLFYVEKVGNAFVLSGFSLGNVRYLAGVSKKEVRHFLIHVPVLHAWKMLREAHWMLILYSQTPSMRWT</sequence>